<dbReference type="InterPro" id="IPR019734">
    <property type="entry name" value="TPR_rpt"/>
</dbReference>
<dbReference type="SMART" id="SM00028">
    <property type="entry name" value="TPR"/>
    <property type="match status" value="4"/>
</dbReference>
<name>A0A318ULL0_9SPHI</name>
<organism evidence="2 3">
    <name type="scientific">Pedobacter nutrimenti</name>
    <dbReference type="NCBI Taxonomy" id="1241337"/>
    <lineage>
        <taxon>Bacteria</taxon>
        <taxon>Pseudomonadati</taxon>
        <taxon>Bacteroidota</taxon>
        <taxon>Sphingobacteriia</taxon>
        <taxon>Sphingobacteriales</taxon>
        <taxon>Sphingobacteriaceae</taxon>
        <taxon>Pedobacter</taxon>
    </lineage>
</organism>
<dbReference type="PANTHER" id="PTHR12558">
    <property type="entry name" value="CELL DIVISION CYCLE 16,23,27"/>
    <property type="match status" value="1"/>
</dbReference>
<dbReference type="InterPro" id="IPR024079">
    <property type="entry name" value="MetalloPept_cat_dom_sf"/>
</dbReference>
<feature type="chain" id="PRO_5016271069" evidence="1">
    <location>
        <begin position="22"/>
        <end position="968"/>
    </location>
</feature>
<evidence type="ECO:0000256" key="1">
    <source>
        <dbReference type="SAM" id="SignalP"/>
    </source>
</evidence>
<keyword evidence="1" id="KW-0732">Signal</keyword>
<dbReference type="GO" id="GO:0008237">
    <property type="term" value="F:metallopeptidase activity"/>
    <property type="evidence" value="ECO:0007669"/>
    <property type="project" value="InterPro"/>
</dbReference>
<accession>A0A318ULL0</accession>
<gene>
    <name evidence="2" type="ORF">B0O44_101827</name>
</gene>
<sequence>MKAFTYTLAVLLLLGTARTSAQNINPDDTKLATAQLTVAREKLKQELKTPGKDQAAVLERMLQLGLWKEALDEMGANRLPSFARDLLWADYAILNNDFKKAEFLAAGVLKTKPDLEKAVLLKAFLEIQAWRLPKAAMICEKALQKKPSEKLQLMLGRARLLQKDYKNALSIAKALLKSNPQSAGAYLLEADVYFWDQHPELAEAPLKKSLEIDPFNPDARFSYGYAIWRRVDARQLNAMAAQWELALAVNPLHFQTNWHWGNGHTNLTYADYAEKDDEQVRKALSKADELVRANQVQAAIEYTRTIEKQYPASVLPGMHRASIYYIAFDMDRKSRLDSAEKIFRSILLRKKHYGPAHNGLSAVIKSKRIPYLSVYDSITNKLNHTQIKDMENFSKVFPDVNYYPGNMVKAMAWNQLYAAVVYFPFLSKQDNAFRIPPLHNDLAITMNAPSFRYMTTFDNRQWMDIRGVGSGAAAIEYVERGAYMERNVILHEYVHLFHGRVLTDAENRKIRSLYYKAMKEQRTLDYYSQNNESEYFAQTYPAYFEPVKVHPLDFKSMNTTADLKTKDPEMYQFIDQLVKKERAYLAGDQKAMASNWSEVYLNLSNKFRQKNPRQAAAYVDTALNYDAKYLPAYLTMSQLSIDKKDFSAAEGWLKKGLAINASYAPLYAAFADLAAARFTAGEIDQKTAVEQQASQLKKAFGLEDDYQELARINIQLREMYRKNGLIAEAISAAEQYGKTGAVVSTYLRDRRDDALAFAAAQQSALGYAEPVKVLQHLVEQKPQNFEYRNLYADALAANQKYEEAIRTLKQAQRILAASGNARPDYNLRIAEFYHALKQPDSASAYLGPFLSGKAQVREADKLRYARLLSASGHHQEASALMKSLPQKGDAFYRADYAYTSGLVLEATAPADAALQYESALEANPYLFKAYHKLLQNYQSAGQQEKAAALKTKINALKIQPGPADLVQN</sequence>
<keyword evidence="3" id="KW-1185">Reference proteome</keyword>
<dbReference type="RefSeq" id="WP_110827399.1">
    <property type="nucleotide sequence ID" value="NZ_QKLU01000001.1"/>
</dbReference>
<proteinExistence type="predicted"/>
<reference evidence="2 3" key="1">
    <citation type="submission" date="2018-06" db="EMBL/GenBank/DDBJ databases">
        <title>Genomic Encyclopedia of Archaeal and Bacterial Type Strains, Phase II (KMG-II): from individual species to whole genera.</title>
        <authorList>
            <person name="Goeker M."/>
        </authorList>
    </citation>
    <scope>NUCLEOTIDE SEQUENCE [LARGE SCALE GENOMIC DNA]</scope>
    <source>
        <strain evidence="2 3">DSM 27372</strain>
    </source>
</reference>
<dbReference type="Proteomes" id="UP000248198">
    <property type="component" value="Unassembled WGS sequence"/>
</dbReference>
<comment type="caution">
    <text evidence="2">The sequence shown here is derived from an EMBL/GenBank/DDBJ whole genome shotgun (WGS) entry which is preliminary data.</text>
</comment>
<dbReference type="PANTHER" id="PTHR12558:SF13">
    <property type="entry name" value="CELL DIVISION CYCLE PROTEIN 27 HOMOLOG"/>
    <property type="match status" value="1"/>
</dbReference>
<dbReference type="SUPFAM" id="SSF55486">
    <property type="entry name" value="Metalloproteases ('zincins'), catalytic domain"/>
    <property type="match status" value="1"/>
</dbReference>
<dbReference type="Gene3D" id="3.40.390.10">
    <property type="entry name" value="Collagenase (Catalytic Domain)"/>
    <property type="match status" value="1"/>
</dbReference>
<dbReference type="OrthoDB" id="8866339at2"/>
<dbReference type="InterPro" id="IPR011990">
    <property type="entry name" value="TPR-like_helical_dom_sf"/>
</dbReference>
<dbReference type="AlphaFoldDB" id="A0A318ULL0"/>
<dbReference type="Gene3D" id="1.25.40.10">
    <property type="entry name" value="Tetratricopeptide repeat domain"/>
    <property type="match status" value="2"/>
</dbReference>
<dbReference type="EMBL" id="QKLU01000001">
    <property type="protein sequence ID" value="PYF77346.1"/>
    <property type="molecule type" value="Genomic_DNA"/>
</dbReference>
<evidence type="ECO:0000313" key="3">
    <source>
        <dbReference type="Proteomes" id="UP000248198"/>
    </source>
</evidence>
<evidence type="ECO:0000313" key="2">
    <source>
        <dbReference type="EMBL" id="PYF77346.1"/>
    </source>
</evidence>
<feature type="signal peptide" evidence="1">
    <location>
        <begin position="1"/>
        <end position="21"/>
    </location>
</feature>
<dbReference type="SUPFAM" id="SSF48452">
    <property type="entry name" value="TPR-like"/>
    <property type="match status" value="3"/>
</dbReference>
<protein>
    <submittedName>
        <fullName evidence="2">Uncharacterized protein</fullName>
    </submittedName>
</protein>